<protein>
    <submittedName>
        <fullName evidence="1">Head-tail adaptor protein</fullName>
    </submittedName>
</protein>
<dbReference type="Proteomes" id="UP000197090">
    <property type="component" value="Unassembled WGS sequence"/>
</dbReference>
<name>A0A246I703_STEMA</name>
<gene>
    <name evidence="1" type="ORF">CEE63_11550</name>
</gene>
<dbReference type="InterPro" id="IPR038666">
    <property type="entry name" value="SSP1_head-tail_sf"/>
</dbReference>
<evidence type="ECO:0000313" key="2">
    <source>
        <dbReference type="Proteomes" id="UP000197090"/>
    </source>
</evidence>
<dbReference type="EMBL" id="NIVX01000076">
    <property type="protein sequence ID" value="OWQ73783.1"/>
    <property type="molecule type" value="Genomic_DNA"/>
</dbReference>
<reference evidence="1 2" key="1">
    <citation type="submission" date="2017-06" db="EMBL/GenBank/DDBJ databases">
        <authorList>
            <person name="Kim H.J."/>
            <person name="Triplett B.A."/>
        </authorList>
    </citation>
    <scope>NUCLEOTIDE SEQUENCE [LARGE SCALE GENOMIC DNA]</scope>
    <source>
        <strain evidence="1 2">594</strain>
    </source>
</reference>
<accession>A0A246I703</accession>
<dbReference type="Gene3D" id="2.40.10.270">
    <property type="entry name" value="Bacteriophage SPP1 head-tail adaptor protein"/>
    <property type="match status" value="1"/>
</dbReference>
<dbReference type="InterPro" id="IPR008767">
    <property type="entry name" value="Phage_SPP1_head-tail_adaptor"/>
</dbReference>
<evidence type="ECO:0000313" key="1">
    <source>
        <dbReference type="EMBL" id="OWQ73783.1"/>
    </source>
</evidence>
<proteinExistence type="predicted"/>
<dbReference type="Pfam" id="PF05521">
    <property type="entry name" value="Phage_HCP"/>
    <property type="match status" value="1"/>
</dbReference>
<sequence>MSNVASGTLRHRVLIQQQVTTRDSDGIEQTAWLDVATVWASVEPLSAREFIQSGQTQSAVTARITMRYRDGLLPSMRLVHRGEIFNIAGLLPDKASGLEYITIPVSAGVNDGQ</sequence>
<comment type="caution">
    <text evidence="1">The sequence shown here is derived from an EMBL/GenBank/DDBJ whole genome shotgun (WGS) entry which is preliminary data.</text>
</comment>
<dbReference type="AlphaFoldDB" id="A0A246I703"/>
<dbReference type="NCBIfam" id="TIGR01563">
    <property type="entry name" value="gp16_SPP1"/>
    <property type="match status" value="1"/>
</dbReference>
<dbReference type="RefSeq" id="WP_088497104.1">
    <property type="nucleotide sequence ID" value="NZ_JAEDVT010000012.1"/>
</dbReference>
<organism evidence="1 2">
    <name type="scientific">Stenotrophomonas maltophilia</name>
    <name type="common">Pseudomonas maltophilia</name>
    <name type="synonym">Xanthomonas maltophilia</name>
    <dbReference type="NCBI Taxonomy" id="40324"/>
    <lineage>
        <taxon>Bacteria</taxon>
        <taxon>Pseudomonadati</taxon>
        <taxon>Pseudomonadota</taxon>
        <taxon>Gammaproteobacteria</taxon>
        <taxon>Lysobacterales</taxon>
        <taxon>Lysobacteraceae</taxon>
        <taxon>Stenotrophomonas</taxon>
        <taxon>Stenotrophomonas maltophilia group</taxon>
    </lineage>
</organism>